<proteinExistence type="inferred from homology"/>
<dbReference type="InterPro" id="IPR015421">
    <property type="entry name" value="PyrdxlP-dep_Trfase_major"/>
</dbReference>
<dbReference type="AlphaFoldDB" id="A0A2S4L765"/>
<dbReference type="EMBL" id="PKSG01000155">
    <property type="protein sequence ID" value="POR38257.1"/>
    <property type="molecule type" value="Genomic_DNA"/>
</dbReference>
<sequence length="376" mass="41638">MHYQRMMIEKEAPEEVGAVIKYNLSESAISDQTLDSWNITVPANVVLTYTEHRGSRKIRSLVAQASNGSIMPNDVLVTAGASTSLFITLTALLGPGDHVVVTRPNYATNLEIPRSIGCDVTIVDLDFDSQFRLDFDRIAAAIRPGVTKVLSICSPNNPTGTMCTGDELQALASLAREKGAYLLIDETYSDLIYTSDLMDGETPIPAGASLGDHVVTVSSMSKAYGVPGIRIGWLITTNKVLQETFLAAKEQISISCSVLDELVAEQILSARTDHLRNIIADMRRRRDCVAGWVEKESDLVEWVRPEAGVMCFIRMKKEPAGGTEQFYRRLLEEYGVYVGRGTWFERDDTFFRLGYGWPTWEDLELGLRGISKALRG</sequence>
<dbReference type="Gene3D" id="3.40.640.10">
    <property type="entry name" value="Type I PLP-dependent aspartate aminotransferase-like (Major domain)"/>
    <property type="match status" value="1"/>
</dbReference>
<dbReference type="PANTHER" id="PTHR43510:SF1">
    <property type="entry name" value="AMINOTRANSFERASE FUNCTION, HYPOTHETICAL (EUROFUNG)"/>
    <property type="match status" value="1"/>
</dbReference>
<protein>
    <submittedName>
        <fullName evidence="4">Aspartate aminotransferase, putative</fullName>
    </submittedName>
</protein>
<evidence type="ECO:0000259" key="3">
    <source>
        <dbReference type="Pfam" id="PF00155"/>
    </source>
</evidence>
<evidence type="ECO:0000313" key="4">
    <source>
        <dbReference type="EMBL" id="POR38257.1"/>
    </source>
</evidence>
<dbReference type="InterPro" id="IPR015424">
    <property type="entry name" value="PyrdxlP-dep_Trfase"/>
</dbReference>
<keyword evidence="4" id="KW-0032">Aminotransferase</keyword>
<feature type="domain" description="Aminotransferase class I/classII large" evidence="3">
    <location>
        <begin position="47"/>
        <end position="355"/>
    </location>
</feature>
<dbReference type="GO" id="GO:0030170">
    <property type="term" value="F:pyridoxal phosphate binding"/>
    <property type="evidence" value="ECO:0007669"/>
    <property type="project" value="InterPro"/>
</dbReference>
<dbReference type="Pfam" id="PF00155">
    <property type="entry name" value="Aminotran_1_2"/>
    <property type="match status" value="1"/>
</dbReference>
<dbReference type="InterPro" id="IPR004838">
    <property type="entry name" value="NHTrfase_class1_PyrdxlP-BS"/>
</dbReference>
<dbReference type="SUPFAM" id="SSF53383">
    <property type="entry name" value="PLP-dependent transferases"/>
    <property type="match status" value="1"/>
</dbReference>
<name>A0A2S4L765_9HYPO</name>
<keyword evidence="4" id="KW-0808">Transferase</keyword>
<comment type="caution">
    <text evidence="4">The sequence shown here is derived from an EMBL/GenBank/DDBJ whole genome shotgun (WGS) entry which is preliminary data.</text>
</comment>
<gene>
    <name evidence="4" type="ORF">TPAR_01523</name>
</gene>
<evidence type="ECO:0000256" key="1">
    <source>
        <dbReference type="ARBA" id="ARBA00007441"/>
    </source>
</evidence>
<reference evidence="4 5" key="1">
    <citation type="submission" date="2018-01" db="EMBL/GenBank/DDBJ databases">
        <title>Harnessing the power of phylogenomics to disentangle the directionality and signatures of interkingdom host jumping in the parasitic fungal genus Tolypocladium.</title>
        <authorList>
            <person name="Quandt C.A."/>
            <person name="Patterson W."/>
            <person name="Spatafora J.W."/>
        </authorList>
    </citation>
    <scope>NUCLEOTIDE SEQUENCE [LARGE SCALE GENOMIC DNA]</scope>
    <source>
        <strain evidence="4 5">NRBC 100945</strain>
    </source>
</reference>
<keyword evidence="2" id="KW-0663">Pyridoxal phosphate</keyword>
<dbReference type="OrthoDB" id="7042322at2759"/>
<dbReference type="CDD" id="cd00609">
    <property type="entry name" value="AAT_like"/>
    <property type="match status" value="1"/>
</dbReference>
<accession>A0A2S4L765</accession>
<keyword evidence="5" id="KW-1185">Reference proteome</keyword>
<evidence type="ECO:0000313" key="5">
    <source>
        <dbReference type="Proteomes" id="UP000237481"/>
    </source>
</evidence>
<dbReference type="GO" id="GO:0008483">
    <property type="term" value="F:transaminase activity"/>
    <property type="evidence" value="ECO:0007669"/>
    <property type="project" value="UniProtKB-KW"/>
</dbReference>
<dbReference type="PROSITE" id="PS00105">
    <property type="entry name" value="AA_TRANSFER_CLASS_1"/>
    <property type="match status" value="1"/>
</dbReference>
<comment type="similarity">
    <text evidence="1">Belongs to the class-I pyridoxal-phosphate-dependent aminotransferase family.</text>
</comment>
<dbReference type="Gene3D" id="3.90.1150.10">
    <property type="entry name" value="Aspartate Aminotransferase, domain 1"/>
    <property type="match status" value="1"/>
</dbReference>
<dbReference type="PANTHER" id="PTHR43510">
    <property type="entry name" value="AMINOTRANSFERASE FUNCTION, HYPOTHETICAL (EUROFUNG)"/>
    <property type="match status" value="1"/>
</dbReference>
<organism evidence="4 5">
    <name type="scientific">Tolypocladium paradoxum</name>
    <dbReference type="NCBI Taxonomy" id="94208"/>
    <lineage>
        <taxon>Eukaryota</taxon>
        <taxon>Fungi</taxon>
        <taxon>Dikarya</taxon>
        <taxon>Ascomycota</taxon>
        <taxon>Pezizomycotina</taxon>
        <taxon>Sordariomycetes</taxon>
        <taxon>Hypocreomycetidae</taxon>
        <taxon>Hypocreales</taxon>
        <taxon>Ophiocordycipitaceae</taxon>
        <taxon>Tolypocladium</taxon>
    </lineage>
</organism>
<evidence type="ECO:0000256" key="2">
    <source>
        <dbReference type="ARBA" id="ARBA00022898"/>
    </source>
</evidence>
<dbReference type="Proteomes" id="UP000237481">
    <property type="component" value="Unassembled WGS sequence"/>
</dbReference>
<dbReference type="InterPro" id="IPR015422">
    <property type="entry name" value="PyrdxlP-dep_Trfase_small"/>
</dbReference>
<dbReference type="STRING" id="94208.A0A2S4L765"/>
<dbReference type="InterPro" id="IPR004839">
    <property type="entry name" value="Aminotransferase_I/II_large"/>
</dbReference>